<feature type="region of interest" description="Disordered" evidence="1">
    <location>
        <begin position="84"/>
        <end position="108"/>
    </location>
</feature>
<evidence type="ECO:0000313" key="3">
    <source>
        <dbReference type="EMBL" id="SNS30829.1"/>
    </source>
</evidence>
<accession>A0A239DER6</accession>
<organism evidence="3 4">
    <name type="scientific">Actinomadura meyerae</name>
    <dbReference type="NCBI Taxonomy" id="240840"/>
    <lineage>
        <taxon>Bacteria</taxon>
        <taxon>Bacillati</taxon>
        <taxon>Actinomycetota</taxon>
        <taxon>Actinomycetes</taxon>
        <taxon>Streptosporangiales</taxon>
        <taxon>Thermomonosporaceae</taxon>
        <taxon>Actinomadura</taxon>
    </lineage>
</organism>
<dbReference type="InterPro" id="IPR036388">
    <property type="entry name" value="WH-like_DNA-bd_sf"/>
</dbReference>
<evidence type="ECO:0000313" key="4">
    <source>
        <dbReference type="Proteomes" id="UP000198318"/>
    </source>
</evidence>
<evidence type="ECO:0000256" key="1">
    <source>
        <dbReference type="SAM" id="MobiDB-lite"/>
    </source>
</evidence>
<dbReference type="Gene3D" id="1.10.10.10">
    <property type="entry name" value="Winged helix-like DNA-binding domain superfamily/Winged helix DNA-binding domain"/>
    <property type="match status" value="1"/>
</dbReference>
<name>A0A239DER6_9ACTN</name>
<feature type="domain" description="Transcription regulator PadR N-terminal" evidence="2">
    <location>
        <begin position="37"/>
        <end position="85"/>
    </location>
</feature>
<dbReference type="InterPro" id="IPR005149">
    <property type="entry name" value="Tscrpt_reg_PadR_N"/>
</dbReference>
<evidence type="ECO:0000259" key="2">
    <source>
        <dbReference type="Pfam" id="PF03551"/>
    </source>
</evidence>
<sequence length="108" mass="12457">MPPRMTLQTLLVLKEMLADPDREHFGLELSRQTGQPTGTIYPIIVRLERCGWVESSWEPPERHLGEGRRRRRYYKLTSEGAQQARAAIAKAERSRGTSWRPRTEGSLP</sequence>
<gene>
    <name evidence="3" type="ORF">SAMN05443665_1002266</name>
</gene>
<reference evidence="3 4" key="1">
    <citation type="submission" date="2017-06" db="EMBL/GenBank/DDBJ databases">
        <authorList>
            <person name="Kim H.J."/>
            <person name="Triplett B.A."/>
        </authorList>
    </citation>
    <scope>NUCLEOTIDE SEQUENCE [LARGE SCALE GENOMIC DNA]</scope>
    <source>
        <strain evidence="3 4">DSM 44715</strain>
    </source>
</reference>
<dbReference type="Pfam" id="PF03551">
    <property type="entry name" value="PadR"/>
    <property type="match status" value="1"/>
</dbReference>
<keyword evidence="4" id="KW-1185">Reference proteome</keyword>
<protein>
    <submittedName>
        <fullName evidence="3">Transcriptional regulator PadR-like family protein</fullName>
    </submittedName>
</protein>
<dbReference type="SUPFAM" id="SSF46785">
    <property type="entry name" value="Winged helix' DNA-binding domain"/>
    <property type="match status" value="1"/>
</dbReference>
<dbReference type="AlphaFoldDB" id="A0A239DER6"/>
<dbReference type="InterPro" id="IPR036390">
    <property type="entry name" value="WH_DNA-bd_sf"/>
</dbReference>
<dbReference type="Proteomes" id="UP000198318">
    <property type="component" value="Unassembled WGS sequence"/>
</dbReference>
<dbReference type="EMBL" id="FZOR01000002">
    <property type="protein sequence ID" value="SNS30829.1"/>
    <property type="molecule type" value="Genomic_DNA"/>
</dbReference>
<proteinExistence type="predicted"/>